<dbReference type="EMBL" id="LUKN01002421">
    <property type="protein sequence ID" value="OAQ99094.1"/>
    <property type="molecule type" value="Genomic_DNA"/>
</dbReference>
<dbReference type="Pfam" id="PF00450">
    <property type="entry name" value="Peptidase_S10"/>
    <property type="match status" value="1"/>
</dbReference>
<keyword evidence="10" id="KW-1185">Reference proteome</keyword>
<sequence length="509" mass="56298">MVTVKSIFATVLLGCATGRLVVPSPGDIRSLLAMRDASQRPLGSPETTPISVTSRKDSSYRAGNFTRIEQDGSTCPSYGEQQWTGTVDVSDDRRLFYWLAESRNDPAKDPVILWMNGGPGGSSLIGLFTELGPCVLEVNATEPVPNPWAWNNNASVVFLDQPAGTGFSSVAEGGQAPSSDEDSAVDFQNFLNIFFREVFPEKAKLPLYIAGESYGGHFTSTYTKHILDARAHNSKDAFWGDIAGLINVNAVLDWTAVGVGTYELLCSDYRGRHFLEPEECDHIRLSLPELVRLGQECRQSATDYGCLGLQLFWAENIDALYRKRINSGERNNYDILPEVNIPCAVHDGVCEDMSHGNFSKYLNQDHVKKAIGVPQSMNFEWLDAAVGSAYGISASQNRAKTLEFVLDAPMRSGLDGIRLLVLNGNEDYIVNTPGQMWQYDNLFWSGYGDYRISQWRDLPGDVNATGFWKGTEDGRLVFVGVDGAGHGVPGYLPEASYRILQRWIANEWR</sequence>
<dbReference type="PROSITE" id="PS00560">
    <property type="entry name" value="CARBOXYPEPT_SER_HIS"/>
    <property type="match status" value="1"/>
</dbReference>
<dbReference type="PRINTS" id="PR00724">
    <property type="entry name" value="CRBOXYPTASEC"/>
</dbReference>
<dbReference type="SUPFAM" id="SSF53474">
    <property type="entry name" value="alpha/beta-Hydrolases"/>
    <property type="match status" value="1"/>
</dbReference>
<keyword evidence="6" id="KW-0325">Glycoprotein</keyword>
<dbReference type="EC" id="3.4.16.-" evidence="7"/>
<feature type="signal peptide" evidence="7">
    <location>
        <begin position="1"/>
        <end position="18"/>
    </location>
</feature>
<dbReference type="AlphaFoldDB" id="A0A179I9Y9"/>
<gene>
    <name evidence="9" type="ORF">LLEC1_06887</name>
</gene>
<dbReference type="OrthoDB" id="443318at2759"/>
<dbReference type="GO" id="GO:0000324">
    <property type="term" value="C:fungal-type vacuole"/>
    <property type="evidence" value="ECO:0007669"/>
    <property type="project" value="TreeGrafter"/>
</dbReference>
<dbReference type="GO" id="GO:0004185">
    <property type="term" value="F:serine-type carboxypeptidase activity"/>
    <property type="evidence" value="ECO:0007669"/>
    <property type="project" value="UniProtKB-UniRule"/>
</dbReference>
<dbReference type="Gene3D" id="1.10.287.410">
    <property type="match status" value="1"/>
</dbReference>
<keyword evidence="5 7" id="KW-0378">Hydrolase</keyword>
<dbReference type="InterPro" id="IPR029058">
    <property type="entry name" value="AB_hydrolase_fold"/>
</dbReference>
<accession>A0A179I9Y9</accession>
<evidence type="ECO:0000313" key="10">
    <source>
        <dbReference type="Proteomes" id="UP000243081"/>
    </source>
</evidence>
<feature type="chain" id="PRO_5007950303" description="Carboxypeptidase" evidence="7">
    <location>
        <begin position="19"/>
        <end position="509"/>
    </location>
</feature>
<reference evidence="9 10" key="1">
    <citation type="submission" date="2016-03" db="EMBL/GenBank/DDBJ databases">
        <title>Fine-scale spatial genetic structure of a fungal parasite of coffee scale insects.</title>
        <authorList>
            <person name="Jackson D."/>
            <person name="Zemenick K.A."/>
            <person name="Malloure B."/>
            <person name="Quandt C.A."/>
            <person name="James T.Y."/>
        </authorList>
    </citation>
    <scope>NUCLEOTIDE SEQUENCE [LARGE SCALE GENOMIC DNA]</scope>
    <source>
        <strain evidence="9 10">UM487</strain>
    </source>
</reference>
<dbReference type="GO" id="GO:0006508">
    <property type="term" value="P:proteolysis"/>
    <property type="evidence" value="ECO:0007669"/>
    <property type="project" value="UniProtKB-KW"/>
</dbReference>
<organism evidence="9 10">
    <name type="scientific">Cordyceps confragosa</name>
    <name type="common">Lecanicillium lecanii</name>
    <dbReference type="NCBI Taxonomy" id="2714763"/>
    <lineage>
        <taxon>Eukaryota</taxon>
        <taxon>Fungi</taxon>
        <taxon>Dikarya</taxon>
        <taxon>Ascomycota</taxon>
        <taxon>Pezizomycotina</taxon>
        <taxon>Sordariomycetes</taxon>
        <taxon>Hypocreomycetidae</taxon>
        <taxon>Hypocreales</taxon>
        <taxon>Cordycipitaceae</taxon>
        <taxon>Akanthomyces</taxon>
    </lineage>
</organism>
<keyword evidence="3 7" id="KW-0645">Protease</keyword>
<protein>
    <recommendedName>
        <fullName evidence="7">Carboxypeptidase</fullName>
        <ecNumber evidence="7">3.4.16.-</ecNumber>
    </recommendedName>
</protein>
<proteinExistence type="inferred from homology"/>
<evidence type="ECO:0000256" key="2">
    <source>
        <dbReference type="ARBA" id="ARBA00022645"/>
    </source>
</evidence>
<dbReference type="InterPro" id="IPR001563">
    <property type="entry name" value="Peptidase_S10"/>
</dbReference>
<evidence type="ECO:0000256" key="4">
    <source>
        <dbReference type="ARBA" id="ARBA00022729"/>
    </source>
</evidence>
<evidence type="ECO:0000256" key="7">
    <source>
        <dbReference type="RuleBase" id="RU361156"/>
    </source>
</evidence>
<dbReference type="Proteomes" id="UP000243081">
    <property type="component" value="Unassembled WGS sequence"/>
</dbReference>
<dbReference type="InterPro" id="IPR033124">
    <property type="entry name" value="Ser_caboxypep_his_AS"/>
</dbReference>
<evidence type="ECO:0000256" key="6">
    <source>
        <dbReference type="ARBA" id="ARBA00023180"/>
    </source>
</evidence>
<evidence type="ECO:0000256" key="1">
    <source>
        <dbReference type="ARBA" id="ARBA00009431"/>
    </source>
</evidence>
<comment type="similarity">
    <text evidence="1 7">Belongs to the peptidase S10 family.</text>
</comment>
<dbReference type="PANTHER" id="PTHR11802:SF113">
    <property type="entry name" value="SERINE CARBOXYPEPTIDASE CTSA-4.1"/>
    <property type="match status" value="1"/>
</dbReference>
<evidence type="ECO:0000256" key="5">
    <source>
        <dbReference type="ARBA" id="ARBA00022801"/>
    </source>
</evidence>
<dbReference type="Gene3D" id="3.40.50.1820">
    <property type="entry name" value="alpha/beta hydrolase"/>
    <property type="match status" value="1"/>
</dbReference>
<evidence type="ECO:0000256" key="8">
    <source>
        <dbReference type="SAM" id="MobiDB-lite"/>
    </source>
</evidence>
<dbReference type="InterPro" id="IPR018202">
    <property type="entry name" value="Ser_caboxypep_ser_AS"/>
</dbReference>
<evidence type="ECO:0000256" key="3">
    <source>
        <dbReference type="ARBA" id="ARBA00022670"/>
    </source>
</evidence>
<keyword evidence="2 7" id="KW-0121">Carboxypeptidase</keyword>
<feature type="region of interest" description="Disordered" evidence="8">
    <location>
        <begin position="37"/>
        <end position="57"/>
    </location>
</feature>
<dbReference type="PROSITE" id="PS00131">
    <property type="entry name" value="CARBOXYPEPT_SER_SER"/>
    <property type="match status" value="1"/>
</dbReference>
<name>A0A179I9Y9_CORDF</name>
<dbReference type="PANTHER" id="PTHR11802">
    <property type="entry name" value="SERINE PROTEASE FAMILY S10 SERINE CARBOXYPEPTIDASE"/>
    <property type="match status" value="1"/>
</dbReference>
<keyword evidence="4 7" id="KW-0732">Signal</keyword>
<comment type="caution">
    <text evidence="9">The sequence shown here is derived from an EMBL/GenBank/DDBJ whole genome shotgun (WGS) entry which is preliminary data.</text>
</comment>
<evidence type="ECO:0000313" key="9">
    <source>
        <dbReference type="EMBL" id="OAQ99094.1"/>
    </source>
</evidence>